<evidence type="ECO:0000313" key="6">
    <source>
        <dbReference type="EMBL" id="KAA1261785.1"/>
    </source>
</evidence>
<keyword evidence="1" id="KW-0963">Cytoplasm</keyword>
<accession>A0A5B1CPB0</accession>
<dbReference type="GO" id="GO:0004057">
    <property type="term" value="F:arginyl-tRNA--protein transferase activity"/>
    <property type="evidence" value="ECO:0007669"/>
    <property type="project" value="InterPro"/>
</dbReference>
<dbReference type="SUPFAM" id="SSF55729">
    <property type="entry name" value="Acyl-CoA N-acyltransferases (Nat)"/>
    <property type="match status" value="1"/>
</dbReference>
<evidence type="ECO:0000313" key="7">
    <source>
        <dbReference type="Proteomes" id="UP000322699"/>
    </source>
</evidence>
<dbReference type="InterPro" id="IPR007472">
    <property type="entry name" value="N-end_Aminoacyl_Trfase_C"/>
</dbReference>
<keyword evidence="3" id="KW-0012">Acyltransferase</keyword>
<dbReference type="EMBL" id="VRLW01000001">
    <property type="protein sequence ID" value="KAA1261785.1"/>
    <property type="molecule type" value="Genomic_DNA"/>
</dbReference>
<evidence type="ECO:0000256" key="3">
    <source>
        <dbReference type="ARBA" id="ARBA00023315"/>
    </source>
</evidence>
<dbReference type="Proteomes" id="UP000322699">
    <property type="component" value="Unassembled WGS sequence"/>
</dbReference>
<dbReference type="Pfam" id="PF04376">
    <property type="entry name" value="ATE_N"/>
    <property type="match status" value="1"/>
</dbReference>
<feature type="domain" description="N-end aminoacyl transferase N-terminal" evidence="4">
    <location>
        <begin position="26"/>
        <end position="94"/>
    </location>
</feature>
<dbReference type="GO" id="GO:0005737">
    <property type="term" value="C:cytoplasm"/>
    <property type="evidence" value="ECO:0007669"/>
    <property type="project" value="TreeGrafter"/>
</dbReference>
<dbReference type="AlphaFoldDB" id="A0A5B1CPB0"/>
<protein>
    <submittedName>
        <fullName evidence="6">Arginyl-tRNA-protein transferase</fullName>
    </submittedName>
</protein>
<dbReference type="RefSeq" id="WP_068260494.1">
    <property type="nucleotide sequence ID" value="NZ_LWSK01000017.1"/>
</dbReference>
<keyword evidence="2 6" id="KW-0808">Transferase</keyword>
<dbReference type="InterPro" id="IPR017138">
    <property type="entry name" value="Asp_Glu_LeuTrfase"/>
</dbReference>
<keyword evidence="7" id="KW-1185">Reference proteome</keyword>
<dbReference type="PIRSF" id="PIRSF037208">
    <property type="entry name" value="ATE_pro_prd"/>
    <property type="match status" value="1"/>
</dbReference>
<organism evidence="6 7">
    <name type="scientific">Rubripirellula obstinata</name>
    <dbReference type="NCBI Taxonomy" id="406547"/>
    <lineage>
        <taxon>Bacteria</taxon>
        <taxon>Pseudomonadati</taxon>
        <taxon>Planctomycetota</taxon>
        <taxon>Planctomycetia</taxon>
        <taxon>Pirellulales</taxon>
        <taxon>Pirellulaceae</taxon>
        <taxon>Rubripirellula</taxon>
    </lineage>
</organism>
<dbReference type="NCBIfam" id="NF002346">
    <property type="entry name" value="PRK01305.2-3"/>
    <property type="match status" value="1"/>
</dbReference>
<sequence length="257" mass="29836">MSHPDPHARLPNQQIQLVVVQDELQPCHYRDQVARMPLRVPMGNVTPAAVDEMLMLGYRRSGDFVYRTQCPDCSACEPTRIAAQSFALTKSMKRVLKRGDRDLDCVIDVPESESERVRLFNDHRQRRNLGDRCDLIDEDAYRSFVVASCFLTLEIAIYHSGQLVAVSIFDVGAESVSAFYTFFDQSFHRYSLGTYAILKQLEWAKHQKIRFLYLGMFVEDNRHLNYKSRFQPQQRLINGEWQDFNAPSDIAMFQNNK</sequence>
<dbReference type="OrthoDB" id="9782022at2"/>
<evidence type="ECO:0000259" key="4">
    <source>
        <dbReference type="Pfam" id="PF04376"/>
    </source>
</evidence>
<dbReference type="PANTHER" id="PTHR21367">
    <property type="entry name" value="ARGININE-TRNA-PROTEIN TRANSFERASE 1"/>
    <property type="match status" value="1"/>
</dbReference>
<dbReference type="InterPro" id="IPR007471">
    <property type="entry name" value="N-end_Aminoacyl_Trfase_N"/>
</dbReference>
<proteinExistence type="predicted"/>
<evidence type="ECO:0000259" key="5">
    <source>
        <dbReference type="Pfam" id="PF04377"/>
    </source>
</evidence>
<dbReference type="Gene3D" id="3.40.630.30">
    <property type="match status" value="1"/>
</dbReference>
<dbReference type="GO" id="GO:0008914">
    <property type="term" value="F:leucyl-tRNA--protein transferase activity"/>
    <property type="evidence" value="ECO:0007669"/>
    <property type="project" value="InterPro"/>
</dbReference>
<dbReference type="InterPro" id="IPR016181">
    <property type="entry name" value="Acyl_CoA_acyltransferase"/>
</dbReference>
<feature type="domain" description="N-end rule aminoacyl transferase C-terminal" evidence="5">
    <location>
        <begin position="115"/>
        <end position="236"/>
    </location>
</feature>
<dbReference type="PANTHER" id="PTHR21367:SF1">
    <property type="entry name" value="ARGINYL-TRNA--PROTEIN TRANSFERASE 1"/>
    <property type="match status" value="1"/>
</dbReference>
<comment type="caution">
    <text evidence="6">The sequence shown here is derived from an EMBL/GenBank/DDBJ whole genome shotgun (WGS) entry which is preliminary data.</text>
</comment>
<reference evidence="6 7" key="1">
    <citation type="submission" date="2019-08" db="EMBL/GenBank/DDBJ databases">
        <title>Deep-cultivation of Planctomycetes and their phenomic and genomic characterization uncovers novel biology.</title>
        <authorList>
            <person name="Wiegand S."/>
            <person name="Jogler M."/>
            <person name="Boedeker C."/>
            <person name="Pinto D."/>
            <person name="Vollmers J."/>
            <person name="Rivas-Marin E."/>
            <person name="Kohn T."/>
            <person name="Peeters S.H."/>
            <person name="Heuer A."/>
            <person name="Rast P."/>
            <person name="Oberbeckmann S."/>
            <person name="Bunk B."/>
            <person name="Jeske O."/>
            <person name="Meyerdierks A."/>
            <person name="Storesund J.E."/>
            <person name="Kallscheuer N."/>
            <person name="Luecker S."/>
            <person name="Lage O.M."/>
            <person name="Pohl T."/>
            <person name="Merkel B.J."/>
            <person name="Hornburger P."/>
            <person name="Mueller R.-W."/>
            <person name="Bruemmer F."/>
            <person name="Labrenz M."/>
            <person name="Spormann A.M."/>
            <person name="Op Den Camp H."/>
            <person name="Overmann J."/>
            <person name="Amann R."/>
            <person name="Jetten M.S.M."/>
            <person name="Mascher T."/>
            <person name="Medema M.H."/>
            <person name="Devos D.P."/>
            <person name="Kaster A.-K."/>
            <person name="Ovreas L."/>
            <person name="Rohde M."/>
            <person name="Galperin M.Y."/>
            <person name="Jogler C."/>
        </authorList>
    </citation>
    <scope>NUCLEOTIDE SEQUENCE [LARGE SCALE GENOMIC DNA]</scope>
    <source>
        <strain evidence="6 7">LF1</strain>
    </source>
</reference>
<dbReference type="InterPro" id="IPR030700">
    <property type="entry name" value="N-end_Aminoacyl_Trfase"/>
</dbReference>
<name>A0A5B1CPB0_9BACT</name>
<evidence type="ECO:0000256" key="2">
    <source>
        <dbReference type="ARBA" id="ARBA00022679"/>
    </source>
</evidence>
<gene>
    <name evidence="6" type="ORF">LF1_43450</name>
</gene>
<dbReference type="GO" id="GO:0071596">
    <property type="term" value="P:ubiquitin-dependent protein catabolic process via the N-end rule pathway"/>
    <property type="evidence" value="ECO:0007669"/>
    <property type="project" value="InterPro"/>
</dbReference>
<dbReference type="Pfam" id="PF04377">
    <property type="entry name" value="ATE_C"/>
    <property type="match status" value="1"/>
</dbReference>
<evidence type="ECO:0000256" key="1">
    <source>
        <dbReference type="ARBA" id="ARBA00022490"/>
    </source>
</evidence>